<protein>
    <submittedName>
        <fullName evidence="1">Uncharacterized protein</fullName>
    </submittedName>
</protein>
<evidence type="ECO:0000313" key="1">
    <source>
        <dbReference type="EMBL" id="KAL0065488.1"/>
    </source>
</evidence>
<dbReference type="Proteomes" id="UP001437256">
    <property type="component" value="Unassembled WGS sequence"/>
</dbReference>
<gene>
    <name evidence="1" type="ORF">AAF712_007552</name>
</gene>
<sequence length="83" mass="8987">MLQYAPRLEDDTLLHLIFNDLAHDQQAPAAIEENGVEDADGGEMGDIFVLLGLSIVLVVGKKLLIDFLLSLRPVDVDTQGDGV</sequence>
<proteinExistence type="predicted"/>
<evidence type="ECO:0000313" key="2">
    <source>
        <dbReference type="Proteomes" id="UP001437256"/>
    </source>
</evidence>
<reference evidence="1 2" key="1">
    <citation type="submission" date="2024-05" db="EMBL/GenBank/DDBJ databases">
        <title>A draft genome resource for the thread blight pathogen Marasmius tenuissimus strain MS-2.</title>
        <authorList>
            <person name="Yulfo-Soto G.E."/>
            <person name="Baruah I.K."/>
            <person name="Amoako-Attah I."/>
            <person name="Bukari Y."/>
            <person name="Meinhardt L.W."/>
            <person name="Bailey B.A."/>
            <person name="Cohen S.P."/>
        </authorList>
    </citation>
    <scope>NUCLEOTIDE SEQUENCE [LARGE SCALE GENOMIC DNA]</scope>
    <source>
        <strain evidence="1 2">MS-2</strain>
    </source>
</reference>
<keyword evidence="2" id="KW-1185">Reference proteome</keyword>
<comment type="caution">
    <text evidence="1">The sequence shown here is derived from an EMBL/GenBank/DDBJ whole genome shotgun (WGS) entry which is preliminary data.</text>
</comment>
<accession>A0ABR2ZVV2</accession>
<name>A0ABR2ZVV2_9AGAR</name>
<organism evidence="1 2">
    <name type="scientific">Marasmius tenuissimus</name>
    <dbReference type="NCBI Taxonomy" id="585030"/>
    <lineage>
        <taxon>Eukaryota</taxon>
        <taxon>Fungi</taxon>
        <taxon>Dikarya</taxon>
        <taxon>Basidiomycota</taxon>
        <taxon>Agaricomycotina</taxon>
        <taxon>Agaricomycetes</taxon>
        <taxon>Agaricomycetidae</taxon>
        <taxon>Agaricales</taxon>
        <taxon>Marasmiineae</taxon>
        <taxon>Marasmiaceae</taxon>
        <taxon>Marasmius</taxon>
    </lineage>
</organism>
<dbReference type="EMBL" id="JBBXMP010000047">
    <property type="protein sequence ID" value="KAL0065488.1"/>
    <property type="molecule type" value="Genomic_DNA"/>
</dbReference>